<evidence type="ECO:0000256" key="3">
    <source>
        <dbReference type="ARBA" id="ARBA00022989"/>
    </source>
</evidence>
<organism evidence="7 8">
    <name type="scientific">Penicillium frequentans</name>
    <dbReference type="NCBI Taxonomy" id="3151616"/>
    <lineage>
        <taxon>Eukaryota</taxon>
        <taxon>Fungi</taxon>
        <taxon>Dikarya</taxon>
        <taxon>Ascomycota</taxon>
        <taxon>Pezizomycotina</taxon>
        <taxon>Eurotiomycetes</taxon>
        <taxon>Eurotiomycetidae</taxon>
        <taxon>Eurotiales</taxon>
        <taxon>Aspergillaceae</taxon>
        <taxon>Penicillium</taxon>
    </lineage>
</organism>
<comment type="caution">
    <text evidence="7">The sequence shown here is derived from an EMBL/GenBank/DDBJ whole genome shotgun (WGS) entry which is preliminary data.</text>
</comment>
<name>A0AAD6D338_9EURO</name>
<evidence type="ECO:0000256" key="4">
    <source>
        <dbReference type="ARBA" id="ARBA00023136"/>
    </source>
</evidence>
<keyword evidence="4 5" id="KW-0472">Membrane</keyword>
<evidence type="ECO:0000256" key="2">
    <source>
        <dbReference type="ARBA" id="ARBA00022692"/>
    </source>
</evidence>
<dbReference type="AlphaFoldDB" id="A0AAD6D338"/>
<comment type="subcellular location">
    <subcellularLocation>
        <location evidence="1">Membrane</location>
        <topology evidence="1">Multi-pass membrane protein</topology>
    </subcellularLocation>
</comment>
<dbReference type="Proteomes" id="UP001220324">
    <property type="component" value="Unassembled WGS sequence"/>
</dbReference>
<sequence length="173" mass="19540">MESFYHHPMGIVAYIARLMQFVSAVVVLGITAWAARDTKTVTVIYSLVIAALAVVALPLSIITSFMIRRAPWHIFLLLATDTVLSYLWITAFIFLALDFNQINCRILRWNGEAVCSRKYAAEAFSFIAFFSTLGAMILEVIYIYCRKQKPLQAMEQTPDQEQVTHNLTNAGLL</sequence>
<evidence type="ECO:0000313" key="7">
    <source>
        <dbReference type="EMBL" id="KAJ5552660.1"/>
    </source>
</evidence>
<dbReference type="PANTHER" id="PTHR39608:SF2">
    <property type="entry name" value="MARVEL DOMAIN-CONTAINING PROTEIN"/>
    <property type="match status" value="1"/>
</dbReference>
<dbReference type="PANTHER" id="PTHR39608">
    <property type="entry name" value="INTEGRAL MEMBRANE PROTEIN (AFU_ORTHOLOGUE AFUA_5G08640)"/>
    <property type="match status" value="1"/>
</dbReference>
<keyword evidence="3 5" id="KW-1133">Transmembrane helix</keyword>
<dbReference type="GO" id="GO:0016020">
    <property type="term" value="C:membrane"/>
    <property type="evidence" value="ECO:0007669"/>
    <property type="project" value="UniProtKB-SubCell"/>
</dbReference>
<evidence type="ECO:0000256" key="5">
    <source>
        <dbReference type="SAM" id="Phobius"/>
    </source>
</evidence>
<reference evidence="7 8" key="1">
    <citation type="journal article" date="2023" name="IMA Fungus">
        <title>Comparative genomic study of the Penicillium genus elucidates a diverse pangenome and 15 lateral gene transfer events.</title>
        <authorList>
            <person name="Petersen C."/>
            <person name="Sorensen T."/>
            <person name="Nielsen M.R."/>
            <person name="Sondergaard T.E."/>
            <person name="Sorensen J.L."/>
            <person name="Fitzpatrick D.A."/>
            <person name="Frisvad J.C."/>
            <person name="Nielsen K.L."/>
        </authorList>
    </citation>
    <scope>NUCLEOTIDE SEQUENCE [LARGE SCALE GENOMIC DNA]</scope>
    <source>
        <strain evidence="7 8">IBT 35679</strain>
    </source>
</reference>
<feature type="transmembrane region" description="Helical" evidence="5">
    <location>
        <begin position="123"/>
        <end position="145"/>
    </location>
</feature>
<evidence type="ECO:0000256" key="1">
    <source>
        <dbReference type="ARBA" id="ARBA00004141"/>
    </source>
</evidence>
<keyword evidence="8" id="KW-1185">Reference proteome</keyword>
<gene>
    <name evidence="7" type="ORF">N7494_002038</name>
</gene>
<feature type="transmembrane region" description="Helical" evidence="5">
    <location>
        <begin position="41"/>
        <end position="62"/>
    </location>
</feature>
<dbReference type="InterPro" id="IPR008253">
    <property type="entry name" value="Marvel"/>
</dbReference>
<evidence type="ECO:0000313" key="8">
    <source>
        <dbReference type="Proteomes" id="UP001220324"/>
    </source>
</evidence>
<feature type="transmembrane region" description="Helical" evidence="5">
    <location>
        <begin position="74"/>
        <end position="97"/>
    </location>
</feature>
<feature type="transmembrane region" description="Helical" evidence="5">
    <location>
        <begin position="12"/>
        <end position="35"/>
    </location>
</feature>
<protein>
    <recommendedName>
        <fullName evidence="6">MARVEL domain-containing protein</fullName>
    </recommendedName>
</protein>
<evidence type="ECO:0000259" key="6">
    <source>
        <dbReference type="Pfam" id="PF01284"/>
    </source>
</evidence>
<keyword evidence="2 5" id="KW-0812">Transmembrane</keyword>
<dbReference type="EMBL" id="JAQIZZ010000002">
    <property type="protein sequence ID" value="KAJ5552660.1"/>
    <property type="molecule type" value="Genomic_DNA"/>
</dbReference>
<feature type="domain" description="MARVEL" evidence="6">
    <location>
        <begin position="13"/>
        <end position="138"/>
    </location>
</feature>
<dbReference type="Pfam" id="PF01284">
    <property type="entry name" value="MARVEL"/>
    <property type="match status" value="1"/>
</dbReference>
<proteinExistence type="predicted"/>
<accession>A0AAD6D338</accession>